<evidence type="ECO:0000313" key="3">
    <source>
        <dbReference type="EMBL" id="GMI16848.1"/>
    </source>
</evidence>
<reference evidence="4" key="1">
    <citation type="journal article" date="2023" name="Commun. Biol.">
        <title>Genome analysis of Parmales, the sister group of diatoms, reveals the evolutionary specialization of diatoms from phago-mixotrophs to photoautotrophs.</title>
        <authorList>
            <person name="Ban H."/>
            <person name="Sato S."/>
            <person name="Yoshikawa S."/>
            <person name="Yamada K."/>
            <person name="Nakamura Y."/>
            <person name="Ichinomiya M."/>
            <person name="Sato N."/>
            <person name="Blanc-Mathieu R."/>
            <person name="Endo H."/>
            <person name="Kuwata A."/>
            <person name="Ogata H."/>
        </authorList>
    </citation>
    <scope>NUCLEOTIDE SEQUENCE [LARGE SCALE GENOMIC DNA]</scope>
    <source>
        <strain evidence="4">NIES 3700</strain>
    </source>
</reference>
<keyword evidence="2" id="KW-0472">Membrane</keyword>
<gene>
    <name evidence="3" type="ORF">TrLO_g6236</name>
</gene>
<dbReference type="EMBL" id="BRXW01000267">
    <property type="protein sequence ID" value="GMI16848.1"/>
    <property type="molecule type" value="Genomic_DNA"/>
</dbReference>
<keyword evidence="2" id="KW-0812">Transmembrane</keyword>
<feature type="transmembrane region" description="Helical" evidence="2">
    <location>
        <begin position="149"/>
        <end position="167"/>
    </location>
</feature>
<evidence type="ECO:0000256" key="1">
    <source>
        <dbReference type="SAM" id="MobiDB-lite"/>
    </source>
</evidence>
<feature type="compositionally biased region" description="Basic and acidic residues" evidence="1">
    <location>
        <begin position="32"/>
        <end position="43"/>
    </location>
</feature>
<keyword evidence="2" id="KW-1133">Transmembrane helix</keyword>
<dbReference type="OrthoDB" id="10450725at2759"/>
<name>A0A9W7KYS8_9STRA</name>
<organism evidence="3 4">
    <name type="scientific">Triparma laevis f. longispina</name>
    <dbReference type="NCBI Taxonomy" id="1714387"/>
    <lineage>
        <taxon>Eukaryota</taxon>
        <taxon>Sar</taxon>
        <taxon>Stramenopiles</taxon>
        <taxon>Ochrophyta</taxon>
        <taxon>Bolidophyceae</taxon>
        <taxon>Parmales</taxon>
        <taxon>Triparmaceae</taxon>
        <taxon>Triparma</taxon>
    </lineage>
</organism>
<protein>
    <submittedName>
        <fullName evidence="3">Uncharacterized protein</fullName>
    </submittedName>
</protein>
<feature type="transmembrane region" description="Helical" evidence="2">
    <location>
        <begin position="104"/>
        <end position="129"/>
    </location>
</feature>
<feature type="region of interest" description="Disordered" evidence="1">
    <location>
        <begin position="1"/>
        <end position="43"/>
    </location>
</feature>
<proteinExistence type="predicted"/>
<accession>A0A9W7KYS8</accession>
<feature type="compositionally biased region" description="Basic and acidic residues" evidence="1">
    <location>
        <begin position="1"/>
        <end position="12"/>
    </location>
</feature>
<feature type="compositionally biased region" description="Polar residues" evidence="1">
    <location>
        <begin position="14"/>
        <end position="31"/>
    </location>
</feature>
<keyword evidence="4" id="KW-1185">Reference proteome</keyword>
<evidence type="ECO:0000313" key="4">
    <source>
        <dbReference type="Proteomes" id="UP001165122"/>
    </source>
</evidence>
<feature type="transmembrane region" description="Helical" evidence="2">
    <location>
        <begin position="68"/>
        <end position="92"/>
    </location>
</feature>
<dbReference type="AlphaFoldDB" id="A0A9W7KYS8"/>
<dbReference type="Proteomes" id="UP001165122">
    <property type="component" value="Unassembled WGS sequence"/>
</dbReference>
<evidence type="ECO:0000256" key="2">
    <source>
        <dbReference type="SAM" id="Phobius"/>
    </source>
</evidence>
<comment type="caution">
    <text evidence="3">The sequence shown here is derived from an EMBL/GenBank/DDBJ whole genome shotgun (WGS) entry which is preliminary data.</text>
</comment>
<sequence length="368" mass="42482">MWSSDTSKELHLSRISSSGDSERGTSFSGSFRETDGLEMGEFRDTQDTFDEQEEAREKRKAKANKMNYCKILLLVFIQASMFIPLQTVLLITLRFSMGYGIRGWWGWLMMQVLSFFICLILFMPIIALVSGKLSLSSRSDRQATDTLKFYCINLVVMNLLMSFGAPSESMFPSAMTSTVLTDRPACQESIEEVKRFFRSIDERYHDDLIEFDPVEIVYGGMPKWFNGFNGYQASAMVVDNTVHYSKEECPSTKLLAHELWHVWQVQSGEMFEEGGIGFWKWLVQQMNERDGMYTYIIKGDGTQNNPWSTFTDFNWEQQAAIVKDAYDRWKGAVWGCTDDMRANEVDFPCKLQDPYRIIMQGRGWKLSA</sequence>